<dbReference type="EMBL" id="JAUJLE010000118">
    <property type="protein sequence ID" value="KAK0980273.1"/>
    <property type="molecule type" value="Genomic_DNA"/>
</dbReference>
<sequence length="273" mass="28773">MTQSDQARADAQRVALHHQSARELCAPILLSAGNRLASLPKKTPSAQSGMSSQQGQHPPSSKPAMFRLPKQPRDQLRPDQQELQDHFHSSVERAVGSDSNATSTAAEPLDAASGNAERPLAVGGPFPFFAVLPDIGRLSLDMLVGLGEATQGVLPLDAREVASLVCASHFGSAYATQAHTEIATKLKLLSHAQCQTISAGGKAEGLSEAGGLAYETAHYLLNVRGSLSPELWDQCLRAFGKEGTVGLVHYVALYTWTSIALNAADVTAPGGMD</sequence>
<evidence type="ECO:0000313" key="2">
    <source>
        <dbReference type="EMBL" id="KAK0980273.1"/>
    </source>
</evidence>
<evidence type="ECO:0000256" key="1">
    <source>
        <dbReference type="SAM" id="MobiDB-lite"/>
    </source>
</evidence>
<evidence type="ECO:0008006" key="4">
    <source>
        <dbReference type="Google" id="ProtNLM"/>
    </source>
</evidence>
<gene>
    <name evidence="2" type="ORF">LTR91_012348</name>
</gene>
<organism evidence="2 3">
    <name type="scientific">Friedmanniomyces endolithicus</name>
    <dbReference type="NCBI Taxonomy" id="329885"/>
    <lineage>
        <taxon>Eukaryota</taxon>
        <taxon>Fungi</taxon>
        <taxon>Dikarya</taxon>
        <taxon>Ascomycota</taxon>
        <taxon>Pezizomycotina</taxon>
        <taxon>Dothideomycetes</taxon>
        <taxon>Dothideomycetidae</taxon>
        <taxon>Mycosphaerellales</taxon>
        <taxon>Teratosphaeriaceae</taxon>
        <taxon>Friedmanniomyces</taxon>
    </lineage>
</organism>
<protein>
    <recommendedName>
        <fullName evidence="4">Carboxymuconolactone decarboxylase-like domain-containing protein</fullName>
    </recommendedName>
</protein>
<feature type="region of interest" description="Disordered" evidence="1">
    <location>
        <begin position="36"/>
        <end position="67"/>
    </location>
</feature>
<dbReference type="AlphaFoldDB" id="A0AAN6QQY5"/>
<dbReference type="InterPro" id="IPR029032">
    <property type="entry name" value="AhpD-like"/>
</dbReference>
<reference evidence="2" key="1">
    <citation type="submission" date="2023-06" db="EMBL/GenBank/DDBJ databases">
        <title>Black Yeasts Isolated from many extreme environments.</title>
        <authorList>
            <person name="Coleine C."/>
            <person name="Stajich J.E."/>
            <person name="Selbmann L."/>
        </authorList>
    </citation>
    <scope>NUCLEOTIDE SEQUENCE</scope>
    <source>
        <strain evidence="2">CCFEE 5200</strain>
    </source>
</reference>
<evidence type="ECO:0000313" key="3">
    <source>
        <dbReference type="Proteomes" id="UP001175353"/>
    </source>
</evidence>
<proteinExistence type="predicted"/>
<feature type="region of interest" description="Disordered" evidence="1">
    <location>
        <begin position="92"/>
        <end position="112"/>
    </location>
</feature>
<dbReference type="PANTHER" id="PTHR34846">
    <property type="entry name" value="4-CARBOXYMUCONOLACTONE DECARBOXYLASE FAMILY PROTEIN (AFU_ORTHOLOGUE AFUA_6G11590)"/>
    <property type="match status" value="1"/>
</dbReference>
<feature type="compositionally biased region" description="Low complexity" evidence="1">
    <location>
        <begin position="44"/>
        <end position="63"/>
    </location>
</feature>
<dbReference type="SUPFAM" id="SSF69118">
    <property type="entry name" value="AhpD-like"/>
    <property type="match status" value="1"/>
</dbReference>
<accession>A0AAN6QQY5</accession>
<comment type="caution">
    <text evidence="2">The sequence shown here is derived from an EMBL/GenBank/DDBJ whole genome shotgun (WGS) entry which is preliminary data.</text>
</comment>
<dbReference type="PANTHER" id="PTHR34846:SF11">
    <property type="entry name" value="4-CARBOXYMUCONOLACTONE DECARBOXYLASE FAMILY PROTEIN (AFU_ORTHOLOGUE AFUA_6G11590)"/>
    <property type="match status" value="1"/>
</dbReference>
<dbReference type="Proteomes" id="UP001175353">
    <property type="component" value="Unassembled WGS sequence"/>
</dbReference>
<name>A0AAN6QQY5_9PEZI</name>
<dbReference type="Gene3D" id="1.20.1290.10">
    <property type="entry name" value="AhpD-like"/>
    <property type="match status" value="1"/>
</dbReference>
<keyword evidence="3" id="KW-1185">Reference proteome</keyword>